<evidence type="ECO:0000256" key="1">
    <source>
        <dbReference type="SAM" id="SignalP"/>
    </source>
</evidence>
<dbReference type="EMBL" id="BGPR01074639">
    <property type="protein sequence ID" value="GBO46755.1"/>
    <property type="molecule type" value="Genomic_DNA"/>
</dbReference>
<dbReference type="AlphaFoldDB" id="A0A4Y2XAW4"/>
<feature type="chain" id="PRO_5021416350" evidence="1">
    <location>
        <begin position="20"/>
        <end position="67"/>
    </location>
</feature>
<feature type="signal peptide" evidence="1">
    <location>
        <begin position="1"/>
        <end position="19"/>
    </location>
</feature>
<protein>
    <submittedName>
        <fullName evidence="2">Uncharacterized protein</fullName>
    </submittedName>
</protein>
<dbReference type="Proteomes" id="UP000499080">
    <property type="component" value="Unassembled WGS sequence"/>
</dbReference>
<organism evidence="2 3">
    <name type="scientific">Araneus ventricosus</name>
    <name type="common">Orbweaver spider</name>
    <name type="synonym">Epeira ventricosa</name>
    <dbReference type="NCBI Taxonomy" id="182803"/>
    <lineage>
        <taxon>Eukaryota</taxon>
        <taxon>Metazoa</taxon>
        <taxon>Ecdysozoa</taxon>
        <taxon>Arthropoda</taxon>
        <taxon>Chelicerata</taxon>
        <taxon>Arachnida</taxon>
        <taxon>Araneae</taxon>
        <taxon>Araneomorphae</taxon>
        <taxon>Entelegynae</taxon>
        <taxon>Araneoidea</taxon>
        <taxon>Araneidae</taxon>
        <taxon>Araneus</taxon>
    </lineage>
</organism>
<evidence type="ECO:0000313" key="2">
    <source>
        <dbReference type="EMBL" id="GBO46755.1"/>
    </source>
</evidence>
<comment type="caution">
    <text evidence="2">The sequence shown here is derived from an EMBL/GenBank/DDBJ whole genome shotgun (WGS) entry which is preliminary data.</text>
</comment>
<accession>A0A4Y2XAW4</accession>
<evidence type="ECO:0000313" key="3">
    <source>
        <dbReference type="Proteomes" id="UP000499080"/>
    </source>
</evidence>
<name>A0A4Y2XAW4_ARAVE</name>
<sequence>MKGIIAIFSKLRLSSLTLQQQLAALAAAQASVNNSSTGLNSLNIQSLAGQGVSPSIGLSNAGSNPSG</sequence>
<keyword evidence="1" id="KW-0732">Signal</keyword>
<reference evidence="2 3" key="1">
    <citation type="journal article" date="2019" name="Sci. Rep.">
        <title>Orb-weaving spider Araneus ventricosus genome elucidates the spidroin gene catalogue.</title>
        <authorList>
            <person name="Kono N."/>
            <person name="Nakamura H."/>
            <person name="Ohtoshi R."/>
            <person name="Moran D.A.P."/>
            <person name="Shinohara A."/>
            <person name="Yoshida Y."/>
            <person name="Fujiwara M."/>
            <person name="Mori M."/>
            <person name="Tomita M."/>
            <person name="Arakawa K."/>
        </authorList>
    </citation>
    <scope>NUCLEOTIDE SEQUENCE [LARGE SCALE GENOMIC DNA]</scope>
</reference>
<proteinExistence type="predicted"/>
<keyword evidence="3" id="KW-1185">Reference proteome</keyword>
<gene>
    <name evidence="2" type="ORF">AVEN_162711_1</name>
</gene>